<dbReference type="InterPro" id="IPR049639">
    <property type="entry name" value="RstR"/>
</dbReference>
<evidence type="ECO:0000313" key="4">
    <source>
        <dbReference type="EMBL" id="RVU89481.1"/>
    </source>
</evidence>
<dbReference type="InterPro" id="IPR050807">
    <property type="entry name" value="TransReg_Diox_bact_type"/>
</dbReference>
<proteinExistence type="predicted"/>
<dbReference type="RefSeq" id="WP_088467096.1">
    <property type="nucleotide sequence ID" value="NZ_MTDB01000048.1"/>
</dbReference>
<protein>
    <submittedName>
        <fullName evidence="3">XRE family transcriptional regulator</fullName>
    </submittedName>
</protein>
<dbReference type="PANTHER" id="PTHR46797:SF1">
    <property type="entry name" value="METHYLPHOSPHONATE SYNTHASE"/>
    <property type="match status" value="1"/>
</dbReference>
<comment type="caution">
    <text evidence="3">The sequence shown here is derived from an EMBL/GenBank/DDBJ whole genome shotgun (WGS) entry which is preliminary data.</text>
</comment>
<dbReference type="EMBL" id="RWGX01000002">
    <property type="protein sequence ID" value="RVU89473.1"/>
    <property type="molecule type" value="Genomic_DNA"/>
</dbReference>
<dbReference type="AlphaFoldDB" id="A0AA94F4E3"/>
<gene>
    <name evidence="3" type="ORF">EJB19_01120</name>
    <name evidence="4" type="ORF">EJB19_01160</name>
</gene>
<dbReference type="Pfam" id="PF01381">
    <property type="entry name" value="HTH_3"/>
    <property type="match status" value="1"/>
</dbReference>
<dbReference type="EMBL" id="RWGX01000002">
    <property type="protein sequence ID" value="RVU89481.1"/>
    <property type="molecule type" value="Genomic_DNA"/>
</dbReference>
<dbReference type="GO" id="GO:0003677">
    <property type="term" value="F:DNA binding"/>
    <property type="evidence" value="ECO:0007669"/>
    <property type="project" value="UniProtKB-KW"/>
</dbReference>
<dbReference type="SMART" id="SM00530">
    <property type="entry name" value="HTH_XRE"/>
    <property type="match status" value="1"/>
</dbReference>
<feature type="domain" description="HTH cro/C1-type" evidence="2">
    <location>
        <begin position="7"/>
        <end position="61"/>
    </location>
</feature>
<dbReference type="InterPro" id="IPR010982">
    <property type="entry name" value="Lambda_DNA-bd_dom_sf"/>
</dbReference>
<accession>A0AA94F4E3</accession>
<reference evidence="3" key="1">
    <citation type="submission" date="2018-12" db="EMBL/GenBank/DDBJ databases">
        <title>Draft genome sequence of Flaovobacterium columnare BGFS27 isolated from channel catfish in Alabama.</title>
        <authorList>
            <person name="Cai W."/>
            <person name="Arias C."/>
        </authorList>
    </citation>
    <scope>NUCLEOTIDE SEQUENCE [LARGE SCALE GENOMIC DNA]</scope>
    <source>
        <strain evidence="3">BGFS27</strain>
    </source>
</reference>
<name>A0AA94F4E3_9FLAO</name>
<dbReference type="Gene3D" id="1.10.260.40">
    <property type="entry name" value="lambda repressor-like DNA-binding domains"/>
    <property type="match status" value="1"/>
</dbReference>
<evidence type="ECO:0000259" key="2">
    <source>
        <dbReference type="PROSITE" id="PS50943"/>
    </source>
</evidence>
<dbReference type="NCBIfam" id="NF041951">
    <property type="entry name" value="phage_RstR"/>
    <property type="match status" value="1"/>
</dbReference>
<evidence type="ECO:0000256" key="1">
    <source>
        <dbReference type="ARBA" id="ARBA00023125"/>
    </source>
</evidence>
<keyword evidence="1" id="KW-0238">DNA-binding</keyword>
<evidence type="ECO:0000313" key="3">
    <source>
        <dbReference type="EMBL" id="RVU89473.1"/>
    </source>
</evidence>
<dbReference type="InterPro" id="IPR001387">
    <property type="entry name" value="Cro/C1-type_HTH"/>
</dbReference>
<sequence length="112" mass="12856">MTIAERIRLYRQQKNLSQAELAEKSQVNNKSLSRYELGSSIPPADALKNIADALGVSTDALLNDDIVSIKDKELLHKFEVIQEMNDEDKEIVNRFLDLTIRDFKTKQTYTNK</sequence>
<dbReference type="SUPFAM" id="SSF47413">
    <property type="entry name" value="lambda repressor-like DNA-binding domains"/>
    <property type="match status" value="1"/>
</dbReference>
<dbReference type="PROSITE" id="PS50943">
    <property type="entry name" value="HTH_CROC1"/>
    <property type="match status" value="1"/>
</dbReference>
<dbReference type="GO" id="GO:0005829">
    <property type="term" value="C:cytosol"/>
    <property type="evidence" value="ECO:0007669"/>
    <property type="project" value="TreeGrafter"/>
</dbReference>
<dbReference type="PANTHER" id="PTHR46797">
    <property type="entry name" value="HTH-TYPE TRANSCRIPTIONAL REGULATOR"/>
    <property type="match status" value="1"/>
</dbReference>
<dbReference type="CDD" id="cd00093">
    <property type="entry name" value="HTH_XRE"/>
    <property type="match status" value="1"/>
</dbReference>
<dbReference type="GO" id="GO:0003700">
    <property type="term" value="F:DNA-binding transcription factor activity"/>
    <property type="evidence" value="ECO:0007669"/>
    <property type="project" value="TreeGrafter"/>
</dbReference>
<organism evidence="3">
    <name type="scientific">Flavobacterium columnare</name>
    <dbReference type="NCBI Taxonomy" id="996"/>
    <lineage>
        <taxon>Bacteria</taxon>
        <taxon>Pseudomonadati</taxon>
        <taxon>Bacteroidota</taxon>
        <taxon>Flavobacteriia</taxon>
        <taxon>Flavobacteriales</taxon>
        <taxon>Flavobacteriaceae</taxon>
        <taxon>Flavobacterium</taxon>
    </lineage>
</organism>